<evidence type="ECO:0000256" key="2">
    <source>
        <dbReference type="ARBA" id="ARBA00006966"/>
    </source>
</evidence>
<dbReference type="Proteomes" id="UP000794436">
    <property type="component" value="Unassembled WGS sequence"/>
</dbReference>
<name>A0A8K1FA57_PYTOL</name>
<dbReference type="FunFam" id="3.90.1150.10:FF:000041">
    <property type="entry name" value="Low-specificity L-threonine aldolase"/>
    <property type="match status" value="1"/>
</dbReference>
<reference evidence="7" key="1">
    <citation type="submission" date="2019-03" db="EMBL/GenBank/DDBJ databases">
        <title>Long read genome sequence of the mycoparasitic Pythium oligandrum ATCC 38472 isolated from sugarbeet rhizosphere.</title>
        <authorList>
            <person name="Gaulin E."/>
        </authorList>
    </citation>
    <scope>NUCLEOTIDE SEQUENCE</scope>
    <source>
        <strain evidence="7">ATCC 38472_TT</strain>
    </source>
</reference>
<evidence type="ECO:0000313" key="7">
    <source>
        <dbReference type="EMBL" id="TMW55905.1"/>
    </source>
</evidence>
<dbReference type="OrthoDB" id="10261951at2759"/>
<keyword evidence="3" id="KW-0663">Pyridoxal phosphate</keyword>
<dbReference type="GO" id="GO:0008732">
    <property type="term" value="F:L-allo-threonine aldolase activity"/>
    <property type="evidence" value="ECO:0007669"/>
    <property type="project" value="TreeGrafter"/>
</dbReference>
<dbReference type="GO" id="GO:0005829">
    <property type="term" value="C:cytosol"/>
    <property type="evidence" value="ECO:0007669"/>
    <property type="project" value="TreeGrafter"/>
</dbReference>
<dbReference type="PIRSF" id="PIRSF017617">
    <property type="entry name" value="Thr_aldolase"/>
    <property type="match status" value="1"/>
</dbReference>
<protein>
    <recommendedName>
        <fullName evidence="6">Aromatic amino acid beta-eliminating lyase/threonine aldolase domain-containing protein</fullName>
    </recommendedName>
</protein>
<gene>
    <name evidence="7" type="ORF">Poli38472_008553</name>
</gene>
<evidence type="ECO:0000256" key="3">
    <source>
        <dbReference type="ARBA" id="ARBA00022898"/>
    </source>
</evidence>
<dbReference type="SUPFAM" id="SSF53383">
    <property type="entry name" value="PLP-dependent transferases"/>
    <property type="match status" value="1"/>
</dbReference>
<dbReference type="Gene3D" id="3.90.1150.10">
    <property type="entry name" value="Aspartate Aminotransferase, domain 1"/>
    <property type="match status" value="1"/>
</dbReference>
<proteinExistence type="inferred from homology"/>
<evidence type="ECO:0000256" key="4">
    <source>
        <dbReference type="ARBA" id="ARBA00023239"/>
    </source>
</evidence>
<dbReference type="InterPro" id="IPR015421">
    <property type="entry name" value="PyrdxlP-dep_Trfase_major"/>
</dbReference>
<dbReference type="PANTHER" id="PTHR48097">
    <property type="entry name" value="L-THREONINE ALDOLASE-RELATED"/>
    <property type="match status" value="1"/>
</dbReference>
<evidence type="ECO:0000313" key="8">
    <source>
        <dbReference type="Proteomes" id="UP000794436"/>
    </source>
</evidence>
<dbReference type="GO" id="GO:0006545">
    <property type="term" value="P:glycine biosynthetic process"/>
    <property type="evidence" value="ECO:0007669"/>
    <property type="project" value="TreeGrafter"/>
</dbReference>
<comment type="similarity">
    <text evidence="2">Belongs to the threonine aldolase family.</text>
</comment>
<keyword evidence="4" id="KW-0456">Lyase</keyword>
<dbReference type="PANTHER" id="PTHR48097:SF9">
    <property type="entry name" value="L-THREONINE ALDOLASE"/>
    <property type="match status" value="1"/>
</dbReference>
<evidence type="ECO:0000256" key="5">
    <source>
        <dbReference type="PIRSR" id="PIRSR017617-1"/>
    </source>
</evidence>
<dbReference type="NCBIfam" id="NF041359">
    <property type="entry name" value="GntG_guanitoxin"/>
    <property type="match status" value="1"/>
</dbReference>
<sequence length="331" mass="35460">MRDVIAAAPVGDDVSGADPSVNELQRFVAELLGMPAALYVPSGTMGNLIAIGAHCRRGDEIILGNKSHIFMYEGGGASAYMGVSFHTLPNQANGTLRLDDLKNAVRDDDQHYPRTRLVALENTHNTCGGRVLSVDYVNEVAAFCRQQKLQLHIDGARLANASVALNTPLADLVRNADTVSLCLSKGLGAPVGSILAGPEEFIYEARRLRKSLGGGMRQAGVIAAAAKYALEHQFNRLAEDHDNAKLLAHGLLRIPGIQVNADDVETNIVFFELTPDAKLNADDLVAKLQEEKGVLLGGGYGNGEKVRAVTNLHITKEDVAHTLESVRELLA</sequence>
<dbReference type="InterPro" id="IPR023603">
    <property type="entry name" value="Low_specificity_L-TA-like"/>
</dbReference>
<dbReference type="InterPro" id="IPR001597">
    <property type="entry name" value="ArAA_b-elim_lyase/Thr_aldolase"/>
</dbReference>
<dbReference type="GO" id="GO:0006567">
    <property type="term" value="P:L-threonine catabolic process"/>
    <property type="evidence" value="ECO:0007669"/>
    <property type="project" value="TreeGrafter"/>
</dbReference>
<evidence type="ECO:0000256" key="1">
    <source>
        <dbReference type="ARBA" id="ARBA00001933"/>
    </source>
</evidence>
<keyword evidence="8" id="KW-1185">Reference proteome</keyword>
<comment type="cofactor">
    <cofactor evidence="1">
        <name>pyridoxal 5'-phosphate</name>
        <dbReference type="ChEBI" id="CHEBI:597326"/>
    </cofactor>
</comment>
<comment type="caution">
    <text evidence="7">The sequence shown here is derived from an EMBL/GenBank/DDBJ whole genome shotgun (WGS) entry which is preliminary data.</text>
</comment>
<organism evidence="7 8">
    <name type="scientific">Pythium oligandrum</name>
    <name type="common">Mycoparasitic fungus</name>
    <dbReference type="NCBI Taxonomy" id="41045"/>
    <lineage>
        <taxon>Eukaryota</taxon>
        <taxon>Sar</taxon>
        <taxon>Stramenopiles</taxon>
        <taxon>Oomycota</taxon>
        <taxon>Peronosporomycetes</taxon>
        <taxon>Pythiales</taxon>
        <taxon>Pythiaceae</taxon>
        <taxon>Pythium</taxon>
    </lineage>
</organism>
<dbReference type="InterPro" id="IPR015424">
    <property type="entry name" value="PyrdxlP-dep_Trfase"/>
</dbReference>
<dbReference type="FunFam" id="3.40.640.10:FF:000030">
    <property type="entry name" value="Low-specificity L-threonine aldolase"/>
    <property type="match status" value="1"/>
</dbReference>
<evidence type="ECO:0000259" key="6">
    <source>
        <dbReference type="Pfam" id="PF01212"/>
    </source>
</evidence>
<dbReference type="NCBIfam" id="NF007825">
    <property type="entry name" value="PRK10534.1"/>
    <property type="match status" value="1"/>
</dbReference>
<dbReference type="Pfam" id="PF01212">
    <property type="entry name" value="Beta_elim_lyase"/>
    <property type="match status" value="1"/>
</dbReference>
<dbReference type="Gene3D" id="3.40.640.10">
    <property type="entry name" value="Type I PLP-dependent aspartate aminotransferase-like (Major domain)"/>
    <property type="match status" value="1"/>
</dbReference>
<dbReference type="EMBL" id="SPLM01000146">
    <property type="protein sequence ID" value="TMW55905.1"/>
    <property type="molecule type" value="Genomic_DNA"/>
</dbReference>
<dbReference type="AlphaFoldDB" id="A0A8K1FA57"/>
<feature type="domain" description="Aromatic amino acid beta-eliminating lyase/threonine aldolase" evidence="6">
    <location>
        <begin position="1"/>
        <end position="272"/>
    </location>
</feature>
<dbReference type="InterPro" id="IPR015422">
    <property type="entry name" value="PyrdxlP-dep_Trfase_small"/>
</dbReference>
<feature type="modified residue" description="N6-(pyridoxal phosphate)lysine" evidence="5">
    <location>
        <position position="185"/>
    </location>
</feature>
<accession>A0A8K1FA57</accession>